<dbReference type="PANTHER" id="PTHR43166">
    <property type="entry name" value="AMINO ACID IMPORT ATP-BINDING PROTEIN"/>
    <property type="match status" value="1"/>
</dbReference>
<evidence type="ECO:0000313" key="10">
    <source>
        <dbReference type="EMBL" id="MBU3804864.1"/>
    </source>
</evidence>
<dbReference type="FunFam" id="3.40.50.300:FF:000056">
    <property type="entry name" value="Cell division ATP-binding protein FtsE"/>
    <property type="match status" value="1"/>
</dbReference>
<dbReference type="GO" id="GO:0005886">
    <property type="term" value="C:plasma membrane"/>
    <property type="evidence" value="ECO:0007669"/>
    <property type="project" value="UniProtKB-ARBA"/>
</dbReference>
<keyword evidence="8" id="KW-0472">Membrane</keyword>
<dbReference type="EMBL" id="JAHLFQ010000208">
    <property type="protein sequence ID" value="MBU3804864.1"/>
    <property type="molecule type" value="Genomic_DNA"/>
</dbReference>
<name>A0A9E2KCA3_9FIRM</name>
<keyword evidence="4" id="KW-0547">Nucleotide-binding</keyword>
<dbReference type="InterPro" id="IPR045865">
    <property type="entry name" value="ACT-like_dom_sf"/>
</dbReference>
<feature type="domain" description="ABC transporter" evidence="9">
    <location>
        <begin position="2"/>
        <end position="241"/>
    </location>
</feature>
<dbReference type="InterPro" id="IPR027417">
    <property type="entry name" value="P-loop_NTPase"/>
</dbReference>
<dbReference type="InterPro" id="IPR041701">
    <property type="entry name" value="MetN_ABC"/>
</dbReference>
<evidence type="ECO:0000256" key="1">
    <source>
        <dbReference type="ARBA" id="ARBA00005417"/>
    </source>
</evidence>
<evidence type="ECO:0000313" key="11">
    <source>
        <dbReference type="Proteomes" id="UP000824229"/>
    </source>
</evidence>
<keyword evidence="6" id="KW-1278">Translocase</keyword>
<dbReference type="InterPro" id="IPR003593">
    <property type="entry name" value="AAA+_ATPase"/>
</dbReference>
<dbReference type="InterPro" id="IPR003439">
    <property type="entry name" value="ABC_transporter-like_ATP-bd"/>
</dbReference>
<comment type="caution">
    <text evidence="10">The sequence shown here is derived from an EMBL/GenBank/DDBJ whole genome shotgun (WGS) entry which is preliminary data.</text>
</comment>
<keyword evidence="5 10" id="KW-0067">ATP-binding</keyword>
<proteinExistence type="inferred from homology"/>
<dbReference type="Proteomes" id="UP000824229">
    <property type="component" value="Unassembled WGS sequence"/>
</dbReference>
<dbReference type="Gene3D" id="3.30.70.260">
    <property type="match status" value="1"/>
</dbReference>
<evidence type="ECO:0000256" key="6">
    <source>
        <dbReference type="ARBA" id="ARBA00022967"/>
    </source>
</evidence>
<dbReference type="AlphaFoldDB" id="A0A9E2KCA3"/>
<dbReference type="Gene3D" id="3.40.50.300">
    <property type="entry name" value="P-loop containing nucleotide triphosphate hydrolases"/>
    <property type="match status" value="1"/>
</dbReference>
<reference evidence="10" key="2">
    <citation type="submission" date="2021-04" db="EMBL/GenBank/DDBJ databases">
        <authorList>
            <person name="Gilroy R."/>
        </authorList>
    </citation>
    <scope>NUCLEOTIDE SEQUENCE</scope>
    <source>
        <strain evidence="10">B5-657</strain>
    </source>
</reference>
<dbReference type="CDD" id="cd03258">
    <property type="entry name" value="ABC_MetN_methionine_transporter"/>
    <property type="match status" value="1"/>
</dbReference>
<comment type="similarity">
    <text evidence="1">Belongs to the ABC transporter superfamily.</text>
</comment>
<dbReference type="PANTHER" id="PTHR43166:SF30">
    <property type="entry name" value="METHIONINE IMPORT ATP-BINDING PROTEIN METN"/>
    <property type="match status" value="1"/>
</dbReference>
<evidence type="ECO:0000256" key="3">
    <source>
        <dbReference type="ARBA" id="ARBA00022475"/>
    </source>
</evidence>
<evidence type="ECO:0000256" key="8">
    <source>
        <dbReference type="ARBA" id="ARBA00023136"/>
    </source>
</evidence>
<dbReference type="SUPFAM" id="SSF55021">
    <property type="entry name" value="ACT-like"/>
    <property type="match status" value="1"/>
</dbReference>
<organism evidence="10 11">
    <name type="scientific">Candidatus Cellulosilyticum pullistercoris</name>
    <dbReference type="NCBI Taxonomy" id="2838521"/>
    <lineage>
        <taxon>Bacteria</taxon>
        <taxon>Bacillati</taxon>
        <taxon>Bacillota</taxon>
        <taxon>Clostridia</taxon>
        <taxon>Lachnospirales</taxon>
        <taxon>Cellulosilyticaceae</taxon>
        <taxon>Cellulosilyticum</taxon>
    </lineage>
</organism>
<reference evidence="10" key="1">
    <citation type="journal article" date="2021" name="PeerJ">
        <title>Extensive microbial diversity within the chicken gut microbiome revealed by metagenomics and culture.</title>
        <authorList>
            <person name="Gilroy R."/>
            <person name="Ravi A."/>
            <person name="Getino M."/>
            <person name="Pursley I."/>
            <person name="Horton D.L."/>
            <person name="Alikhan N.F."/>
            <person name="Baker D."/>
            <person name="Gharbi K."/>
            <person name="Hall N."/>
            <person name="Watson M."/>
            <person name="Adriaenssens E.M."/>
            <person name="Foster-Nyarko E."/>
            <person name="Jarju S."/>
            <person name="Secka A."/>
            <person name="Antonio M."/>
            <person name="Oren A."/>
            <person name="Chaudhuri R.R."/>
            <person name="La Ragione R."/>
            <person name="Hildebrand F."/>
            <person name="Pallen M.J."/>
        </authorList>
    </citation>
    <scope>NUCLEOTIDE SEQUENCE</scope>
    <source>
        <strain evidence="10">B5-657</strain>
    </source>
</reference>
<dbReference type="InterPro" id="IPR017871">
    <property type="entry name" value="ABC_transporter-like_CS"/>
</dbReference>
<evidence type="ECO:0000256" key="7">
    <source>
        <dbReference type="ARBA" id="ARBA00022970"/>
    </source>
</evidence>
<dbReference type="Pfam" id="PF09383">
    <property type="entry name" value="NIL"/>
    <property type="match status" value="1"/>
</dbReference>
<dbReference type="GO" id="GO:0006865">
    <property type="term" value="P:amino acid transport"/>
    <property type="evidence" value="ECO:0007669"/>
    <property type="project" value="UniProtKB-KW"/>
</dbReference>
<evidence type="ECO:0000259" key="9">
    <source>
        <dbReference type="PROSITE" id="PS50893"/>
    </source>
</evidence>
<dbReference type="Pfam" id="PF00005">
    <property type="entry name" value="ABC_tran"/>
    <property type="match status" value="1"/>
</dbReference>
<accession>A0A9E2KCA3</accession>
<gene>
    <name evidence="10" type="ORF">H9872_08940</name>
</gene>
<dbReference type="InterPro" id="IPR050086">
    <property type="entry name" value="MetN_ABC_transporter-like"/>
</dbReference>
<dbReference type="GO" id="GO:0005524">
    <property type="term" value="F:ATP binding"/>
    <property type="evidence" value="ECO:0007669"/>
    <property type="project" value="UniProtKB-KW"/>
</dbReference>
<evidence type="ECO:0000256" key="5">
    <source>
        <dbReference type="ARBA" id="ARBA00022840"/>
    </source>
</evidence>
<evidence type="ECO:0000256" key="4">
    <source>
        <dbReference type="ARBA" id="ARBA00022741"/>
    </source>
</evidence>
<dbReference type="SUPFAM" id="SSF52540">
    <property type="entry name" value="P-loop containing nucleoside triphosphate hydrolases"/>
    <property type="match status" value="1"/>
</dbReference>
<keyword evidence="7" id="KW-0029">Amino-acid transport</keyword>
<dbReference type="SMART" id="SM00382">
    <property type="entry name" value="AAA"/>
    <property type="match status" value="1"/>
</dbReference>
<evidence type="ECO:0000256" key="2">
    <source>
        <dbReference type="ARBA" id="ARBA00022448"/>
    </source>
</evidence>
<dbReference type="GO" id="GO:0016887">
    <property type="term" value="F:ATP hydrolysis activity"/>
    <property type="evidence" value="ECO:0007669"/>
    <property type="project" value="InterPro"/>
</dbReference>
<dbReference type="SMART" id="SM00930">
    <property type="entry name" value="NIL"/>
    <property type="match status" value="1"/>
</dbReference>
<protein>
    <submittedName>
        <fullName evidence="10">ATP-binding cassette domain-containing protein</fullName>
    </submittedName>
</protein>
<sequence length="339" mass="37718">MIELKDVSVVFKQKHGNFTAVDQVSLHIKKGDIFGIVGGSGAGKSTLVRTINGLQKVTSGQVIVDGEDVGSLSTHEIRNLRKKIGMIFQHFNLISRKTVGENIEFALKIQKYPKNKRRARTKELLELVGLDDKQDVYPASLSGGQKQRVGIARALAAEPKILLCDEATSALDVQTTEEIVDILKEINRKLGITIVFITHQLEVAKSLFTQVAVMSQGKIIEENEAYEIFANPKEALTRKLVKSQIEIPEEVMSSTKGQVLKLTYKGQKSVEPIIAYTNKTFDVVLNILHGRIEYIQGKPIGTLVVSLDGKREVVQEAIEYMKQHIEEIEIIKETESDIA</sequence>
<keyword evidence="2" id="KW-0813">Transport</keyword>
<dbReference type="PROSITE" id="PS00211">
    <property type="entry name" value="ABC_TRANSPORTER_1"/>
    <property type="match status" value="1"/>
</dbReference>
<dbReference type="InterPro" id="IPR018449">
    <property type="entry name" value="NIL_domain"/>
</dbReference>
<dbReference type="PROSITE" id="PS50893">
    <property type="entry name" value="ABC_TRANSPORTER_2"/>
    <property type="match status" value="1"/>
</dbReference>
<keyword evidence="3" id="KW-1003">Cell membrane</keyword>